<dbReference type="InParanoid" id="A5DRY6"/>
<dbReference type="GeneID" id="5234781"/>
<gene>
    <name evidence="8" type="ORF">LELG_00122</name>
</gene>
<dbReference type="GO" id="GO:0008270">
    <property type="term" value="F:zinc ion binding"/>
    <property type="evidence" value="ECO:0007669"/>
    <property type="project" value="InterPro"/>
</dbReference>
<dbReference type="OrthoDB" id="1879366at2759"/>
<reference evidence="8 9" key="1">
    <citation type="journal article" date="2009" name="Nature">
        <title>Evolution of pathogenicity and sexual reproduction in eight Candida genomes.</title>
        <authorList>
            <person name="Butler G."/>
            <person name="Rasmussen M.D."/>
            <person name="Lin M.F."/>
            <person name="Santos M.A."/>
            <person name="Sakthikumar S."/>
            <person name="Munro C.A."/>
            <person name="Rheinbay E."/>
            <person name="Grabherr M."/>
            <person name="Forche A."/>
            <person name="Reedy J.L."/>
            <person name="Agrafioti I."/>
            <person name="Arnaud M.B."/>
            <person name="Bates S."/>
            <person name="Brown A.J."/>
            <person name="Brunke S."/>
            <person name="Costanzo M.C."/>
            <person name="Fitzpatrick D.A."/>
            <person name="de Groot P.W."/>
            <person name="Harris D."/>
            <person name="Hoyer L.L."/>
            <person name="Hube B."/>
            <person name="Klis F.M."/>
            <person name="Kodira C."/>
            <person name="Lennard N."/>
            <person name="Logue M.E."/>
            <person name="Martin R."/>
            <person name="Neiman A.M."/>
            <person name="Nikolaou E."/>
            <person name="Quail M.A."/>
            <person name="Quinn J."/>
            <person name="Santos M.C."/>
            <person name="Schmitzberger F.F."/>
            <person name="Sherlock G."/>
            <person name="Shah P."/>
            <person name="Silverstein K.A."/>
            <person name="Skrzypek M.S."/>
            <person name="Soll D."/>
            <person name="Staggs R."/>
            <person name="Stansfield I."/>
            <person name="Stumpf M.P."/>
            <person name="Sudbery P.E."/>
            <person name="Srikantha T."/>
            <person name="Zeng Q."/>
            <person name="Berman J."/>
            <person name="Berriman M."/>
            <person name="Heitman J."/>
            <person name="Gow N.A."/>
            <person name="Lorenz M.C."/>
            <person name="Birren B.W."/>
            <person name="Kellis M."/>
            <person name="Cuomo C.A."/>
        </authorList>
    </citation>
    <scope>NUCLEOTIDE SEQUENCE [LARGE SCALE GENOMIC DNA]</scope>
    <source>
        <strain evidence="9">ATCC 11503 / BCRC 21390 / CBS 2605 / JCM 1781 / NBRC 1676 / NRRL YB-4239</strain>
    </source>
</reference>
<dbReference type="Gene3D" id="3.90.180.10">
    <property type="entry name" value="Medium-chain alcohol dehydrogenases, catalytic domain"/>
    <property type="match status" value="1"/>
</dbReference>
<organism evidence="8 9">
    <name type="scientific">Lodderomyces elongisporus (strain ATCC 11503 / CBS 2605 / JCM 1781 / NBRC 1676 / NRRL YB-4239)</name>
    <name type="common">Yeast</name>
    <name type="synonym">Saccharomyces elongisporus</name>
    <dbReference type="NCBI Taxonomy" id="379508"/>
    <lineage>
        <taxon>Eukaryota</taxon>
        <taxon>Fungi</taxon>
        <taxon>Dikarya</taxon>
        <taxon>Ascomycota</taxon>
        <taxon>Saccharomycotina</taxon>
        <taxon>Pichiomycetes</taxon>
        <taxon>Debaryomycetaceae</taxon>
        <taxon>Candida/Lodderomyces clade</taxon>
        <taxon>Lodderomyces</taxon>
    </lineage>
</organism>
<sequence>MISILKRFVAKPISIASIAQKKTFTTSSITRNTCKMSIPTTQYGFVYNKSSGLTLNKSIPVASAGVGQLLMKVDSVGLCHSDLHVIYEGLDCGDNYVMGHEIAGTVVDVGPEVDRWNVGDRVAAVGPNGCGGCRACRDGIENVCKHSFGNWYGLGSDGGYQQYLLVQKPRNLVKIPDNVPSDVAAASTDAVLTPYHAIKMAGVGPTSKVLIVGAGGLGCNAVQVAKAFGAHVTILDKKERARAEAVKFGADVAYESLPLGTEPGSFDACLDFVSVQATFDICQKFCAPKGCIIPAGLGAPKLTLDLADLDLREIRILGTFWGTATDLEEVFDLVGKGLVKPMVRAAKLEELPDYIEKLRKNEYEGRIVFNP</sequence>
<dbReference type="Proteomes" id="UP000001996">
    <property type="component" value="Unassembled WGS sequence"/>
</dbReference>
<dbReference type="InterPro" id="IPR013154">
    <property type="entry name" value="ADH-like_N"/>
</dbReference>
<dbReference type="Pfam" id="PF00107">
    <property type="entry name" value="ADH_zinc_N"/>
    <property type="match status" value="1"/>
</dbReference>
<dbReference type="GO" id="GO:0004022">
    <property type="term" value="F:alcohol dehydrogenase (NAD+) activity"/>
    <property type="evidence" value="ECO:0007669"/>
    <property type="project" value="TreeGrafter"/>
</dbReference>
<dbReference type="PANTHER" id="PTHR42940">
    <property type="entry name" value="ALCOHOL DEHYDROGENASE 1-RELATED"/>
    <property type="match status" value="1"/>
</dbReference>
<proteinExistence type="inferred from homology"/>
<dbReference type="SUPFAM" id="SSF51735">
    <property type="entry name" value="NAD(P)-binding Rossmann-fold domains"/>
    <property type="match status" value="1"/>
</dbReference>
<dbReference type="CDD" id="cd08254">
    <property type="entry name" value="hydroxyacyl_CoA_DH"/>
    <property type="match status" value="1"/>
</dbReference>
<dbReference type="KEGG" id="lel:PVL30_000117"/>
<keyword evidence="3 6" id="KW-0479">Metal-binding</keyword>
<dbReference type="AlphaFoldDB" id="A5DRY6"/>
<dbReference type="InterPro" id="IPR020843">
    <property type="entry name" value="ER"/>
</dbReference>
<accession>A5DRY6</accession>
<dbReference type="GO" id="GO:0005737">
    <property type="term" value="C:cytoplasm"/>
    <property type="evidence" value="ECO:0007669"/>
    <property type="project" value="TreeGrafter"/>
</dbReference>
<dbReference type="eggNOG" id="KOG0023">
    <property type="taxonomic scope" value="Eukaryota"/>
</dbReference>
<dbReference type="PROSITE" id="PS00059">
    <property type="entry name" value="ADH_ZINC"/>
    <property type="match status" value="1"/>
</dbReference>
<keyword evidence="4 6" id="KW-0862">Zinc</keyword>
<dbReference type="STRING" id="379508.A5DRY6"/>
<feature type="domain" description="Enoyl reductase (ER)" evidence="7">
    <location>
        <begin position="49"/>
        <end position="369"/>
    </location>
</feature>
<evidence type="ECO:0000313" key="8">
    <source>
        <dbReference type="EMBL" id="EDK41944.1"/>
    </source>
</evidence>
<evidence type="ECO:0000313" key="9">
    <source>
        <dbReference type="Proteomes" id="UP000001996"/>
    </source>
</evidence>
<evidence type="ECO:0000256" key="5">
    <source>
        <dbReference type="ARBA" id="ARBA00023002"/>
    </source>
</evidence>
<evidence type="ECO:0000256" key="6">
    <source>
        <dbReference type="RuleBase" id="RU361277"/>
    </source>
</evidence>
<protein>
    <recommendedName>
        <fullName evidence="7">Enoyl reductase (ER) domain-containing protein</fullName>
    </recommendedName>
</protein>
<dbReference type="Pfam" id="PF08240">
    <property type="entry name" value="ADH_N"/>
    <property type="match status" value="1"/>
</dbReference>
<comment type="similarity">
    <text evidence="2 6">Belongs to the zinc-containing alcohol dehydrogenase family.</text>
</comment>
<dbReference type="SUPFAM" id="SSF50129">
    <property type="entry name" value="GroES-like"/>
    <property type="match status" value="1"/>
</dbReference>
<evidence type="ECO:0000256" key="2">
    <source>
        <dbReference type="ARBA" id="ARBA00008072"/>
    </source>
</evidence>
<evidence type="ECO:0000256" key="1">
    <source>
        <dbReference type="ARBA" id="ARBA00001947"/>
    </source>
</evidence>
<dbReference type="HOGENOM" id="CLU_026673_11_2_1"/>
<dbReference type="InterPro" id="IPR036291">
    <property type="entry name" value="NAD(P)-bd_dom_sf"/>
</dbReference>
<dbReference type="InterPro" id="IPR002328">
    <property type="entry name" value="ADH_Zn_CS"/>
</dbReference>
<keyword evidence="9" id="KW-1185">Reference proteome</keyword>
<dbReference type="OMA" id="LRIQLMA"/>
<dbReference type="Gene3D" id="3.40.50.720">
    <property type="entry name" value="NAD(P)-binding Rossmann-like Domain"/>
    <property type="match status" value="1"/>
</dbReference>
<dbReference type="InterPro" id="IPR013149">
    <property type="entry name" value="ADH-like_C"/>
</dbReference>
<comment type="cofactor">
    <cofactor evidence="1 6">
        <name>Zn(2+)</name>
        <dbReference type="ChEBI" id="CHEBI:29105"/>
    </cofactor>
</comment>
<evidence type="ECO:0000259" key="7">
    <source>
        <dbReference type="SMART" id="SM00829"/>
    </source>
</evidence>
<keyword evidence="5" id="KW-0560">Oxidoreductase</keyword>
<name>A5DRY6_LODEL</name>
<dbReference type="EMBL" id="CH981524">
    <property type="protein sequence ID" value="EDK41944.1"/>
    <property type="molecule type" value="Genomic_DNA"/>
</dbReference>
<dbReference type="PANTHER" id="PTHR42940:SF8">
    <property type="entry name" value="VACUOLAR PROTEIN SORTING-ASSOCIATED PROTEIN 11"/>
    <property type="match status" value="1"/>
</dbReference>
<evidence type="ECO:0000256" key="4">
    <source>
        <dbReference type="ARBA" id="ARBA00022833"/>
    </source>
</evidence>
<dbReference type="SMART" id="SM00829">
    <property type="entry name" value="PKS_ER"/>
    <property type="match status" value="1"/>
</dbReference>
<evidence type="ECO:0000256" key="3">
    <source>
        <dbReference type="ARBA" id="ARBA00022723"/>
    </source>
</evidence>
<dbReference type="VEuPathDB" id="FungiDB:LELG_00122"/>
<dbReference type="InterPro" id="IPR011032">
    <property type="entry name" value="GroES-like_sf"/>
</dbReference>